<dbReference type="InterPro" id="IPR000792">
    <property type="entry name" value="Tscrpt_reg_LuxR_C"/>
</dbReference>
<dbReference type="OrthoDB" id="965844at2"/>
<dbReference type="GO" id="GO:0006355">
    <property type="term" value="P:regulation of DNA-templated transcription"/>
    <property type="evidence" value="ECO:0007669"/>
    <property type="project" value="InterPro"/>
</dbReference>
<dbReference type="PROSITE" id="PS50043">
    <property type="entry name" value="HTH_LUXR_2"/>
    <property type="match status" value="1"/>
</dbReference>
<sequence length="253" mass="28609">MNLEIEKLNSVWTNSQQTTTQNTLLPEINFEDVISSVISTGPFYYYIVDFFDMSLSNVSPSIMDIHGFDSQTVSFKDILETIHPDDMEFVAKAEQRNIEFLFGTLGIDKVLNYKSCFSFRSRMKNGEYAMLNHQALLLTLDEHGKFGKSLNIHTRIDHLTKTNTNQISLIGLNGNPSFMNIDVDNVTDSSVKYSKREIDILKLISDGLSTSEIAEQLFISPLTVKKHRNNILGKTACKNTSQLIKQSILQGLI</sequence>
<dbReference type="PROSITE" id="PS00622">
    <property type="entry name" value="HTH_LUXR_1"/>
    <property type="match status" value="1"/>
</dbReference>
<dbReference type="AlphaFoldDB" id="A0A5C6Z279"/>
<keyword evidence="2" id="KW-0238">DNA-binding</keyword>
<dbReference type="Pfam" id="PF00196">
    <property type="entry name" value="GerE"/>
    <property type="match status" value="1"/>
</dbReference>
<dbReference type="GO" id="GO:0003677">
    <property type="term" value="F:DNA binding"/>
    <property type="evidence" value="ECO:0007669"/>
    <property type="project" value="UniProtKB-KW"/>
</dbReference>
<dbReference type="RefSeq" id="WP_111844669.1">
    <property type="nucleotide sequence ID" value="NZ_UEGI01000008.1"/>
</dbReference>
<dbReference type="Gene3D" id="3.30.450.20">
    <property type="entry name" value="PAS domain"/>
    <property type="match status" value="1"/>
</dbReference>
<dbReference type="Proteomes" id="UP000321497">
    <property type="component" value="Unassembled WGS sequence"/>
</dbReference>
<accession>A0A5C6Z279</accession>
<gene>
    <name evidence="6" type="ORF">ESU54_07605</name>
</gene>
<dbReference type="CDD" id="cd06170">
    <property type="entry name" value="LuxR_C_like"/>
    <property type="match status" value="1"/>
</dbReference>
<evidence type="ECO:0000256" key="1">
    <source>
        <dbReference type="ARBA" id="ARBA00023015"/>
    </source>
</evidence>
<dbReference type="InterPro" id="IPR036388">
    <property type="entry name" value="WH-like_DNA-bd_sf"/>
</dbReference>
<keyword evidence="1" id="KW-0805">Transcription regulation</keyword>
<dbReference type="InterPro" id="IPR016032">
    <property type="entry name" value="Sig_transdc_resp-reg_C-effctor"/>
</dbReference>
<evidence type="ECO:0000313" key="6">
    <source>
        <dbReference type="EMBL" id="TXD73619.1"/>
    </source>
</evidence>
<evidence type="ECO:0000256" key="2">
    <source>
        <dbReference type="ARBA" id="ARBA00023125"/>
    </source>
</evidence>
<dbReference type="PANTHER" id="PTHR44688">
    <property type="entry name" value="DNA-BINDING TRANSCRIPTIONAL ACTIVATOR DEVR_DOSR"/>
    <property type="match status" value="1"/>
</dbReference>
<dbReference type="InterPro" id="IPR000014">
    <property type="entry name" value="PAS"/>
</dbReference>
<keyword evidence="7" id="KW-1185">Reference proteome</keyword>
<evidence type="ECO:0000259" key="4">
    <source>
        <dbReference type="PROSITE" id="PS50043"/>
    </source>
</evidence>
<feature type="domain" description="HTH luxR-type" evidence="4">
    <location>
        <begin position="186"/>
        <end position="251"/>
    </location>
</feature>
<evidence type="ECO:0000259" key="5">
    <source>
        <dbReference type="PROSITE" id="PS50112"/>
    </source>
</evidence>
<keyword evidence="3" id="KW-0804">Transcription</keyword>
<reference evidence="6 7" key="1">
    <citation type="submission" date="2019-08" db="EMBL/GenBank/DDBJ databases">
        <title>Genome of Aequorivita antarctica SW49 (type strain).</title>
        <authorList>
            <person name="Bowman J.P."/>
        </authorList>
    </citation>
    <scope>NUCLEOTIDE SEQUENCE [LARGE SCALE GENOMIC DNA]</scope>
    <source>
        <strain evidence="6 7">SW49</strain>
    </source>
</reference>
<evidence type="ECO:0000313" key="7">
    <source>
        <dbReference type="Proteomes" id="UP000321497"/>
    </source>
</evidence>
<dbReference type="Gene3D" id="1.10.10.10">
    <property type="entry name" value="Winged helix-like DNA-binding domain superfamily/Winged helix DNA-binding domain"/>
    <property type="match status" value="1"/>
</dbReference>
<evidence type="ECO:0000256" key="3">
    <source>
        <dbReference type="ARBA" id="ARBA00023163"/>
    </source>
</evidence>
<dbReference type="SUPFAM" id="SSF46894">
    <property type="entry name" value="C-terminal effector domain of the bipartite response regulators"/>
    <property type="match status" value="1"/>
</dbReference>
<comment type="caution">
    <text evidence="6">The sequence shown here is derived from an EMBL/GenBank/DDBJ whole genome shotgun (WGS) entry which is preliminary data.</text>
</comment>
<proteinExistence type="predicted"/>
<protein>
    <submittedName>
        <fullName evidence="6">Helix-turn-helix transcriptional regulator</fullName>
    </submittedName>
</protein>
<feature type="domain" description="PAS" evidence="5">
    <location>
        <begin position="30"/>
        <end position="99"/>
    </location>
</feature>
<dbReference type="SMART" id="SM00421">
    <property type="entry name" value="HTH_LUXR"/>
    <property type="match status" value="1"/>
</dbReference>
<organism evidence="6 7">
    <name type="scientific">Aequorivita antarctica</name>
    <dbReference type="NCBI Taxonomy" id="153266"/>
    <lineage>
        <taxon>Bacteria</taxon>
        <taxon>Pseudomonadati</taxon>
        <taxon>Bacteroidota</taxon>
        <taxon>Flavobacteriia</taxon>
        <taxon>Flavobacteriales</taxon>
        <taxon>Flavobacteriaceae</taxon>
        <taxon>Aequorivita</taxon>
    </lineage>
</organism>
<dbReference type="EMBL" id="VORT01000004">
    <property type="protein sequence ID" value="TXD73619.1"/>
    <property type="molecule type" value="Genomic_DNA"/>
</dbReference>
<name>A0A5C6Z279_9FLAO</name>
<dbReference type="PROSITE" id="PS50112">
    <property type="entry name" value="PAS"/>
    <property type="match status" value="1"/>
</dbReference>
<dbReference type="PRINTS" id="PR00038">
    <property type="entry name" value="HTHLUXR"/>
</dbReference>
<dbReference type="PANTHER" id="PTHR44688:SF16">
    <property type="entry name" value="DNA-BINDING TRANSCRIPTIONAL ACTIVATOR DEVR_DOSR"/>
    <property type="match status" value="1"/>
</dbReference>